<dbReference type="Proteomes" id="UP000265520">
    <property type="component" value="Unassembled WGS sequence"/>
</dbReference>
<feature type="transmembrane region" description="Helical" evidence="1">
    <location>
        <begin position="78"/>
        <end position="100"/>
    </location>
</feature>
<accession>A0A392MT37</accession>
<evidence type="ECO:0000313" key="2">
    <source>
        <dbReference type="EMBL" id="MCH89434.1"/>
    </source>
</evidence>
<keyword evidence="3" id="KW-1185">Reference proteome</keyword>
<keyword evidence="1" id="KW-0472">Membrane</keyword>
<sequence>MWNLTNTSLSGNGTRKSSSSSIRDFTILEHFKVTIHHPNAPIIKEIIWHPPLPATLMELQKEILAFLLVVEFSEIMQLISYAVLLNHWELFLLIMLSFVVL</sequence>
<dbReference type="AlphaFoldDB" id="A0A392MT37"/>
<name>A0A392MT37_9FABA</name>
<keyword evidence="1" id="KW-1133">Transmembrane helix</keyword>
<gene>
    <name evidence="2" type="ORF">A2U01_0010330</name>
</gene>
<protein>
    <submittedName>
        <fullName evidence="2">Uncharacterized protein</fullName>
    </submittedName>
</protein>
<comment type="caution">
    <text evidence="2">The sequence shown here is derived from an EMBL/GenBank/DDBJ whole genome shotgun (WGS) entry which is preliminary data.</text>
</comment>
<reference evidence="2 3" key="1">
    <citation type="journal article" date="2018" name="Front. Plant Sci.">
        <title>Red Clover (Trifolium pratense) and Zigzag Clover (T. medium) - A Picture of Genomic Similarities and Differences.</title>
        <authorList>
            <person name="Dluhosova J."/>
            <person name="Istvanek J."/>
            <person name="Nedelnik J."/>
            <person name="Repkova J."/>
        </authorList>
    </citation>
    <scope>NUCLEOTIDE SEQUENCE [LARGE SCALE GENOMIC DNA]</scope>
    <source>
        <strain evidence="3">cv. 10/8</strain>
        <tissue evidence="2">Leaf</tissue>
    </source>
</reference>
<proteinExistence type="predicted"/>
<evidence type="ECO:0000256" key="1">
    <source>
        <dbReference type="SAM" id="Phobius"/>
    </source>
</evidence>
<dbReference type="EMBL" id="LXQA010016147">
    <property type="protein sequence ID" value="MCH89434.1"/>
    <property type="molecule type" value="Genomic_DNA"/>
</dbReference>
<organism evidence="2 3">
    <name type="scientific">Trifolium medium</name>
    <dbReference type="NCBI Taxonomy" id="97028"/>
    <lineage>
        <taxon>Eukaryota</taxon>
        <taxon>Viridiplantae</taxon>
        <taxon>Streptophyta</taxon>
        <taxon>Embryophyta</taxon>
        <taxon>Tracheophyta</taxon>
        <taxon>Spermatophyta</taxon>
        <taxon>Magnoliopsida</taxon>
        <taxon>eudicotyledons</taxon>
        <taxon>Gunneridae</taxon>
        <taxon>Pentapetalae</taxon>
        <taxon>rosids</taxon>
        <taxon>fabids</taxon>
        <taxon>Fabales</taxon>
        <taxon>Fabaceae</taxon>
        <taxon>Papilionoideae</taxon>
        <taxon>50 kb inversion clade</taxon>
        <taxon>NPAAA clade</taxon>
        <taxon>Hologalegina</taxon>
        <taxon>IRL clade</taxon>
        <taxon>Trifolieae</taxon>
        <taxon>Trifolium</taxon>
    </lineage>
</organism>
<evidence type="ECO:0000313" key="3">
    <source>
        <dbReference type="Proteomes" id="UP000265520"/>
    </source>
</evidence>
<keyword evidence="1" id="KW-0812">Transmembrane</keyword>